<dbReference type="CDD" id="cd03801">
    <property type="entry name" value="GT4_PimA-like"/>
    <property type="match status" value="1"/>
</dbReference>
<dbReference type="PANTHER" id="PTHR46401">
    <property type="entry name" value="GLYCOSYLTRANSFERASE WBBK-RELATED"/>
    <property type="match status" value="1"/>
</dbReference>
<reference evidence="3 4" key="1">
    <citation type="journal article" date="2019" name="Nat. Med.">
        <title>A library of human gut bacterial isolates paired with longitudinal multiomics data enables mechanistic microbiome research.</title>
        <authorList>
            <person name="Poyet M."/>
            <person name="Groussin M."/>
            <person name="Gibbons S.M."/>
            <person name="Avila-Pacheco J."/>
            <person name="Jiang X."/>
            <person name="Kearney S.M."/>
            <person name="Perrotta A.R."/>
            <person name="Berdy B."/>
            <person name="Zhao S."/>
            <person name="Lieberman T.D."/>
            <person name="Swanson P.K."/>
            <person name="Smith M."/>
            <person name="Roesemann S."/>
            <person name="Alexander J.E."/>
            <person name="Rich S.A."/>
            <person name="Livny J."/>
            <person name="Vlamakis H."/>
            <person name="Clish C."/>
            <person name="Bullock K."/>
            <person name="Deik A."/>
            <person name="Scott J."/>
            <person name="Pierce K.A."/>
            <person name="Xavier R.J."/>
            <person name="Alm E.J."/>
        </authorList>
    </citation>
    <scope>NUCLEOTIDE SEQUENCE [LARGE SCALE GENOMIC DNA]</scope>
    <source>
        <strain evidence="3 4">BIOML-A46</strain>
    </source>
</reference>
<comment type="caution">
    <text evidence="3">The sequence shown here is derived from an EMBL/GenBank/DDBJ whole genome shotgun (WGS) entry which is preliminary data.</text>
</comment>
<proteinExistence type="predicted"/>
<evidence type="ECO:0000313" key="3">
    <source>
        <dbReference type="EMBL" id="KAA5000055.1"/>
    </source>
</evidence>
<feature type="domain" description="Glycosyl transferase family 1" evidence="2">
    <location>
        <begin position="225"/>
        <end position="385"/>
    </location>
</feature>
<gene>
    <name evidence="3" type="ORF">F2Z89_07470</name>
</gene>
<dbReference type="SUPFAM" id="SSF53756">
    <property type="entry name" value="UDP-Glycosyltransferase/glycogen phosphorylase"/>
    <property type="match status" value="1"/>
</dbReference>
<dbReference type="AlphaFoldDB" id="A0A642F428"/>
<protein>
    <submittedName>
        <fullName evidence="3">Glycosyltransferase family 4 protein</fullName>
    </submittedName>
</protein>
<evidence type="ECO:0000313" key="4">
    <source>
        <dbReference type="Proteomes" id="UP000460666"/>
    </source>
</evidence>
<organism evidence="3 4">
    <name type="scientific">Bacteroides fragilis</name>
    <dbReference type="NCBI Taxonomy" id="817"/>
    <lineage>
        <taxon>Bacteria</taxon>
        <taxon>Pseudomonadati</taxon>
        <taxon>Bacteroidota</taxon>
        <taxon>Bacteroidia</taxon>
        <taxon>Bacteroidales</taxon>
        <taxon>Bacteroidaceae</taxon>
        <taxon>Bacteroides</taxon>
    </lineage>
</organism>
<name>A0A642F428_BACFG</name>
<dbReference type="Gene3D" id="3.40.50.2000">
    <property type="entry name" value="Glycogen Phosphorylase B"/>
    <property type="match status" value="2"/>
</dbReference>
<dbReference type="Pfam" id="PF00534">
    <property type="entry name" value="Glycos_transf_1"/>
    <property type="match status" value="1"/>
</dbReference>
<evidence type="ECO:0000256" key="1">
    <source>
        <dbReference type="ARBA" id="ARBA00022679"/>
    </source>
</evidence>
<dbReference type="GO" id="GO:0009103">
    <property type="term" value="P:lipopolysaccharide biosynthetic process"/>
    <property type="evidence" value="ECO:0007669"/>
    <property type="project" value="TreeGrafter"/>
</dbReference>
<sequence length="411" mass="47689">MISILINAYACSPNMGSEPGMAWNWCINLAKHCELYIITEGEFRNKIEAVLPTLPQGKHMHFYYNPVSEAIRKMCWNQGDWRFYYYYRRWQTRTLKIANNIIKNNKIDIIHQLNMIGFREPGYLWKIERVPFIWGPINAKEKFPTSYLNKAGWKNKLFIHSKNILNILQLKSATKVKNAIRKADFVIAASSDSQQALKKYFQCNAVLINESGCDISNVPLMFPKHNHTSLELLWVGRFIFTKQLILALETIATIKKTNIRLHIVGGSLEEESQYKNIAKKLKIENNCVWHSRISHEEVQQLMRICDLFFFTSIAEGTPHVILEALSNNLPVLCFNTCGHGDSVNEQVGIKIPLSTPQQSINDFAEKITYLFNHRDVLKQMSENCRVRQEELSWDNKAKQMVSLYKKVLSQE</sequence>
<dbReference type="RefSeq" id="WP_032588821.1">
    <property type="nucleotide sequence ID" value="NZ_JACFSS010000012.1"/>
</dbReference>
<dbReference type="Proteomes" id="UP000460666">
    <property type="component" value="Unassembled WGS sequence"/>
</dbReference>
<dbReference type="InterPro" id="IPR001296">
    <property type="entry name" value="Glyco_trans_1"/>
</dbReference>
<accession>A0A642F428</accession>
<dbReference type="GO" id="GO:0016757">
    <property type="term" value="F:glycosyltransferase activity"/>
    <property type="evidence" value="ECO:0007669"/>
    <property type="project" value="InterPro"/>
</dbReference>
<evidence type="ECO:0000259" key="2">
    <source>
        <dbReference type="Pfam" id="PF00534"/>
    </source>
</evidence>
<dbReference type="PANTHER" id="PTHR46401:SF2">
    <property type="entry name" value="GLYCOSYLTRANSFERASE WBBK-RELATED"/>
    <property type="match status" value="1"/>
</dbReference>
<dbReference type="EMBL" id="VWCJ01000003">
    <property type="protein sequence ID" value="KAA5000055.1"/>
    <property type="molecule type" value="Genomic_DNA"/>
</dbReference>
<keyword evidence="1 3" id="KW-0808">Transferase</keyword>